<dbReference type="PANTHER" id="PTHR45766:SF6">
    <property type="entry name" value="SWI_SNF-RELATED MATRIX-ASSOCIATED ACTIN-DEPENDENT REGULATOR OF CHROMATIN SUBFAMILY A-LIKE PROTEIN 1"/>
    <property type="match status" value="1"/>
</dbReference>
<evidence type="ECO:0000313" key="13">
    <source>
        <dbReference type="Proteomes" id="UP000613768"/>
    </source>
</evidence>
<dbReference type="EC" id="3.6.4.-" evidence="9"/>
<dbReference type="Pfam" id="PF00176">
    <property type="entry name" value="SNF2-rel_dom"/>
    <property type="match status" value="1"/>
</dbReference>
<dbReference type="InterPro" id="IPR040766">
    <property type="entry name" value="Tudor_2_RapA"/>
</dbReference>
<sequence>MSTFVPGQRWFSTAEPELGLGTVLRLVGRSVQIVFTGSAVVRHYATGSAPLSRALFRPGDQIRIDGQDHAVTEVIETQGLVDYLCGELRFAEGQLDPEQPVSQADSRLLNGRVDRNAQFEFRLETLRRRAETQSHPGWGVLGARIDLIPHQLRVAEVAAARRHPRLLLADEVGLGKTIEACLIIAQQIASGRAGRVLILLPESLVHQWFVELLRRFNLRFSIFDEERCESMELGGDPSNPFEDEQGIIAATTWLANDGKRREQLLAAGWDLLVVDEAHHLGWQVDQISPEYALVEALAAQTAGVVLLTATPEQLGRDGHFARLRLLDPDRYSDLAHFLAESDRFTAVSEAVERLLGGETIGEADRATLRHLFVEDEAALQARLASIEEASDEVQRGRLRQALIDDLVDRHGVGRSMVRNRRQAVGGFPPRQRKISPLESYDPQLAHALLAEFLFDVGSPGHAEPEHDYTRDPRLDWLLSTLEQLGEQKCLVLCRTRAKVQALEEALRLRSGIAVARFHEDMNLLQRDRNAVYFADPEGARILIASEIGAEGRNFQFAQHLLMWDLPIDPDMLEQRIGRLDRIGQKGNVHIHLAAIEGSAQHTLLRWLDEGLDAFEAVCADGRELLREFGPELIEIASNDADFDSQEQCLASLIERTRERHATLTDAIQRGRDRLLELASQRGTRGGRLLESLRAEDALADSDDYALRLLEQFGVHHESLGGSVHVLDPEYLTLDAFEEFKNGPRQITLNRATALARDDLLFLRPDHPLVLSAQELLLSAETGNATFLIDEALPPRSVVLEAVFVLECIAERKLHVQRFLPAQPQLVAVDTRLQVRQGFMPGAKAVQKAGERLVDLGRFRKPLAALVPPMLNKAKEEAEQLAAVKIEQALGMAEEWLGSEIERLQALAKVNPSVKAEEIQALEQEREALLAALPGARPRLDAIRLTASVDFLRLAV</sequence>
<keyword evidence="2 9" id="KW-0378">Hydrolase</keyword>
<comment type="subunit">
    <text evidence="9">Interacts with the RNAP. Has a higher affinity for the core RNAP than for the holoenzyme. Its ATPase activity is stimulated by binding to RNAP.</text>
</comment>
<evidence type="ECO:0000256" key="7">
    <source>
        <dbReference type="ARBA" id="ARBA00023159"/>
    </source>
</evidence>
<keyword evidence="6 9" id="KW-0238">DNA-binding</keyword>
<dbReference type="PROSITE" id="PS51192">
    <property type="entry name" value="HELICASE_ATP_BIND_1"/>
    <property type="match status" value="1"/>
</dbReference>
<dbReference type="GO" id="GO:0003677">
    <property type="term" value="F:DNA binding"/>
    <property type="evidence" value="ECO:0007669"/>
    <property type="project" value="UniProtKB-KW"/>
</dbReference>
<dbReference type="InterPro" id="IPR023949">
    <property type="entry name" value="Helicase_RapA"/>
</dbReference>
<dbReference type="Gene3D" id="3.40.50.300">
    <property type="entry name" value="P-loop containing nucleotide triphosphate hydrolases"/>
    <property type="match status" value="1"/>
</dbReference>
<feature type="binding site" evidence="9">
    <location>
        <begin position="170"/>
        <end position="177"/>
    </location>
    <ligand>
        <name>ATP</name>
        <dbReference type="ChEBI" id="CHEBI:30616"/>
    </ligand>
</feature>
<dbReference type="Gene3D" id="6.10.140.1500">
    <property type="match status" value="1"/>
</dbReference>
<reference evidence="12 13" key="1">
    <citation type="submission" date="2020-09" db="EMBL/GenBank/DDBJ databases">
        <title>Pseudoxanthomonas sp. CAU 1598 isolated from sand of Yaerae Beach.</title>
        <authorList>
            <person name="Kim W."/>
        </authorList>
    </citation>
    <scope>NUCLEOTIDE SEQUENCE [LARGE SCALE GENOMIC DNA]</scope>
    <source>
        <strain evidence="12 13">CAU 1598</strain>
    </source>
</reference>
<dbReference type="SUPFAM" id="SSF52540">
    <property type="entry name" value="P-loop containing nucleoside triphosphate hydrolases"/>
    <property type="match status" value="2"/>
</dbReference>
<feature type="domain" description="Helicase C-terminal" evidence="11">
    <location>
        <begin position="473"/>
        <end position="650"/>
    </location>
</feature>
<organism evidence="12 13">
    <name type="scientific">Pseudomarimonas arenosa</name>
    <dbReference type="NCBI Taxonomy" id="2774145"/>
    <lineage>
        <taxon>Bacteria</taxon>
        <taxon>Pseudomonadati</taxon>
        <taxon>Pseudomonadota</taxon>
        <taxon>Gammaproteobacteria</taxon>
        <taxon>Lysobacterales</taxon>
        <taxon>Lysobacteraceae</taxon>
        <taxon>Pseudomarimonas</taxon>
    </lineage>
</organism>
<dbReference type="CDD" id="cd18793">
    <property type="entry name" value="SF2_C_SNF"/>
    <property type="match status" value="1"/>
</dbReference>
<feature type="short sequence motif" description="DEAH box" evidence="9">
    <location>
        <begin position="275"/>
        <end position="278"/>
    </location>
</feature>
<gene>
    <name evidence="9 12" type="primary">rapA</name>
    <name evidence="12" type="ORF">IFO71_18480</name>
</gene>
<dbReference type="Pfam" id="PF18337">
    <property type="entry name" value="Tudor_RapA"/>
    <property type="match status" value="1"/>
</dbReference>
<name>A0AAW3ZTN3_9GAMM</name>
<keyword evidence="1 9" id="KW-0547">Nucleotide-binding</keyword>
<evidence type="ECO:0000256" key="5">
    <source>
        <dbReference type="ARBA" id="ARBA00023015"/>
    </source>
</evidence>
<dbReference type="GO" id="GO:0004386">
    <property type="term" value="F:helicase activity"/>
    <property type="evidence" value="ECO:0007669"/>
    <property type="project" value="UniProtKB-UniRule"/>
</dbReference>
<evidence type="ECO:0000313" key="12">
    <source>
        <dbReference type="EMBL" id="MBD8527737.1"/>
    </source>
</evidence>
<comment type="function">
    <text evidence="9">Transcription regulator that activates transcription by stimulating RNA polymerase (RNAP) recycling in case of stress conditions such as supercoiled DNA or high salt concentrations. Probably acts by releasing the RNAP, when it is trapped or immobilized on tightly supercoiled DNA. Does not activate transcription on linear DNA. Probably not involved in DNA repair.</text>
</comment>
<dbReference type="GO" id="GO:0006355">
    <property type="term" value="P:regulation of DNA-templated transcription"/>
    <property type="evidence" value="ECO:0007669"/>
    <property type="project" value="UniProtKB-UniRule"/>
</dbReference>
<comment type="caution">
    <text evidence="12">The sequence shown here is derived from an EMBL/GenBank/DDBJ whole genome shotgun (WGS) entry which is preliminary data.</text>
</comment>
<dbReference type="HAMAP" id="MF_01821">
    <property type="entry name" value="Helicase_RapA"/>
    <property type="match status" value="1"/>
</dbReference>
<proteinExistence type="inferred from homology"/>
<keyword evidence="5 9" id="KW-0805">Transcription regulation</keyword>
<keyword evidence="7 9" id="KW-0010">Activator</keyword>
<dbReference type="InterPro" id="IPR014001">
    <property type="entry name" value="Helicase_ATP-bd"/>
</dbReference>
<evidence type="ECO:0000256" key="2">
    <source>
        <dbReference type="ARBA" id="ARBA00022801"/>
    </source>
</evidence>
<protein>
    <recommendedName>
        <fullName evidence="9">RNA polymerase-associated protein RapA</fullName>
        <ecNumber evidence="9">3.6.4.-</ecNumber>
    </recommendedName>
    <alternativeName>
        <fullName evidence="9">ATP-dependent helicase HepA</fullName>
    </alternativeName>
</protein>
<keyword evidence="13" id="KW-1185">Reference proteome</keyword>
<dbReference type="RefSeq" id="WP_192031159.1">
    <property type="nucleotide sequence ID" value="NZ_JACYTR010000062.1"/>
</dbReference>
<evidence type="ECO:0000256" key="4">
    <source>
        <dbReference type="ARBA" id="ARBA00022840"/>
    </source>
</evidence>
<keyword evidence="8 9" id="KW-0804">Transcription</keyword>
<dbReference type="PANTHER" id="PTHR45766">
    <property type="entry name" value="DNA ANNEALING HELICASE AND ENDONUCLEASE ZRANB3 FAMILY MEMBER"/>
    <property type="match status" value="1"/>
</dbReference>
<evidence type="ECO:0000256" key="1">
    <source>
        <dbReference type="ARBA" id="ARBA00022741"/>
    </source>
</evidence>
<dbReference type="InterPro" id="IPR022737">
    <property type="entry name" value="RapA_C"/>
</dbReference>
<keyword evidence="3 9" id="KW-0347">Helicase</keyword>
<evidence type="ECO:0000259" key="11">
    <source>
        <dbReference type="PROSITE" id="PS51194"/>
    </source>
</evidence>
<dbReference type="SMART" id="SM00490">
    <property type="entry name" value="HELICc"/>
    <property type="match status" value="1"/>
</dbReference>
<dbReference type="NCBIfam" id="NF003426">
    <property type="entry name" value="PRK04914.1"/>
    <property type="match status" value="1"/>
</dbReference>
<dbReference type="Pfam" id="PF18339">
    <property type="entry name" value="Tudor_1_RapA"/>
    <property type="match status" value="1"/>
</dbReference>
<dbReference type="Gene3D" id="3.30.360.80">
    <property type="match status" value="1"/>
</dbReference>
<dbReference type="CDD" id="cd18011">
    <property type="entry name" value="DEXDc_RapA"/>
    <property type="match status" value="1"/>
</dbReference>
<evidence type="ECO:0000256" key="3">
    <source>
        <dbReference type="ARBA" id="ARBA00022806"/>
    </source>
</evidence>
<dbReference type="Pfam" id="PF12137">
    <property type="entry name" value="RapA_C"/>
    <property type="match status" value="1"/>
</dbReference>
<dbReference type="Gene3D" id="2.30.30.140">
    <property type="match status" value="1"/>
</dbReference>
<dbReference type="InterPro" id="IPR040765">
    <property type="entry name" value="Tudor_1_RapA"/>
</dbReference>
<accession>A0AAW3ZTN3</accession>
<dbReference type="GO" id="GO:0016817">
    <property type="term" value="F:hydrolase activity, acting on acid anhydrides"/>
    <property type="evidence" value="ECO:0007669"/>
    <property type="project" value="InterPro"/>
</dbReference>
<dbReference type="InterPro" id="IPR057342">
    <property type="entry name" value="DEXDc_RapA"/>
</dbReference>
<evidence type="ECO:0000259" key="10">
    <source>
        <dbReference type="PROSITE" id="PS51192"/>
    </source>
</evidence>
<dbReference type="InterPro" id="IPR000330">
    <property type="entry name" value="SNF2_N"/>
</dbReference>
<evidence type="ECO:0000256" key="8">
    <source>
        <dbReference type="ARBA" id="ARBA00023163"/>
    </source>
</evidence>
<dbReference type="Pfam" id="PF00271">
    <property type="entry name" value="Helicase_C"/>
    <property type="match status" value="1"/>
</dbReference>
<keyword evidence="4 9" id="KW-0067">ATP-binding</keyword>
<feature type="domain" description="Helicase ATP-binding" evidence="10">
    <location>
        <begin position="157"/>
        <end position="329"/>
    </location>
</feature>
<dbReference type="Gene3D" id="3.40.50.10810">
    <property type="entry name" value="Tandem AAA-ATPase domain"/>
    <property type="match status" value="1"/>
</dbReference>
<dbReference type="SMART" id="SM00487">
    <property type="entry name" value="DEXDc"/>
    <property type="match status" value="1"/>
</dbReference>
<dbReference type="EMBL" id="JACYTR010000062">
    <property type="protein sequence ID" value="MBD8527737.1"/>
    <property type="molecule type" value="Genomic_DNA"/>
</dbReference>
<dbReference type="InterPro" id="IPR049730">
    <property type="entry name" value="SNF2/RAD54-like_C"/>
</dbReference>
<dbReference type="AlphaFoldDB" id="A0AAW3ZTN3"/>
<dbReference type="PROSITE" id="PS51194">
    <property type="entry name" value="HELICASE_CTER"/>
    <property type="match status" value="1"/>
</dbReference>
<dbReference type="Proteomes" id="UP000613768">
    <property type="component" value="Unassembled WGS sequence"/>
</dbReference>
<evidence type="ECO:0000256" key="9">
    <source>
        <dbReference type="HAMAP-Rule" id="MF_01821"/>
    </source>
</evidence>
<comment type="similarity">
    <text evidence="9">Belongs to the SNF2/RAD54 helicase family. RapA subfamily.</text>
</comment>
<dbReference type="Gene3D" id="6.10.140.2230">
    <property type="match status" value="1"/>
</dbReference>
<dbReference type="GO" id="GO:0005524">
    <property type="term" value="F:ATP binding"/>
    <property type="evidence" value="ECO:0007669"/>
    <property type="project" value="UniProtKB-UniRule"/>
</dbReference>
<evidence type="ECO:0000256" key="6">
    <source>
        <dbReference type="ARBA" id="ARBA00023125"/>
    </source>
</evidence>
<dbReference type="InterPro" id="IPR038718">
    <property type="entry name" value="SNF2-like_sf"/>
</dbReference>
<dbReference type="InterPro" id="IPR027417">
    <property type="entry name" value="P-loop_NTPase"/>
</dbReference>
<dbReference type="InterPro" id="IPR001650">
    <property type="entry name" value="Helicase_C-like"/>
</dbReference>